<dbReference type="Pfam" id="PF00990">
    <property type="entry name" value="GGDEF"/>
    <property type="match status" value="1"/>
</dbReference>
<dbReference type="SUPFAM" id="SSF55073">
    <property type="entry name" value="Nucleotide cyclase"/>
    <property type="match status" value="1"/>
</dbReference>
<feature type="transmembrane region" description="Helical" evidence="1">
    <location>
        <begin position="12"/>
        <end position="30"/>
    </location>
</feature>
<evidence type="ECO:0000256" key="1">
    <source>
        <dbReference type="SAM" id="Phobius"/>
    </source>
</evidence>
<dbReference type="InterPro" id="IPR000014">
    <property type="entry name" value="PAS"/>
</dbReference>
<dbReference type="NCBIfam" id="TIGR00254">
    <property type="entry name" value="GGDEF"/>
    <property type="match status" value="1"/>
</dbReference>
<keyword evidence="1" id="KW-1133">Transmembrane helix</keyword>
<dbReference type="PANTHER" id="PTHR44757:SF2">
    <property type="entry name" value="BIOFILM ARCHITECTURE MAINTENANCE PROTEIN MBAA"/>
    <property type="match status" value="1"/>
</dbReference>
<dbReference type="PROSITE" id="PS50887">
    <property type="entry name" value="GGDEF"/>
    <property type="match status" value="1"/>
</dbReference>
<comment type="caution">
    <text evidence="3">The sequence shown here is derived from an EMBL/GenBank/DDBJ whole genome shotgun (WGS) entry which is preliminary data.</text>
</comment>
<feature type="transmembrane region" description="Helical" evidence="1">
    <location>
        <begin position="323"/>
        <end position="342"/>
    </location>
</feature>
<dbReference type="EMBL" id="JBAKBA010000001">
    <property type="protein sequence ID" value="MEL0657641.1"/>
    <property type="molecule type" value="Genomic_DNA"/>
</dbReference>
<reference evidence="3 4" key="1">
    <citation type="submission" date="2024-02" db="EMBL/GenBank/DDBJ databases">
        <title>Bacteria isolated from the canopy kelp, Nereocystis luetkeana.</title>
        <authorList>
            <person name="Pfister C.A."/>
            <person name="Younker I.T."/>
            <person name="Light S.H."/>
        </authorList>
    </citation>
    <scope>NUCLEOTIDE SEQUENCE [LARGE SCALE GENOMIC DNA]</scope>
    <source>
        <strain evidence="3 4">TI.2.07</strain>
    </source>
</reference>
<keyword evidence="4" id="KW-1185">Reference proteome</keyword>
<dbReference type="SMART" id="SM00267">
    <property type="entry name" value="GGDEF"/>
    <property type="match status" value="1"/>
</dbReference>
<dbReference type="InterPro" id="IPR000160">
    <property type="entry name" value="GGDEF_dom"/>
</dbReference>
<name>A0ABU9H763_9GAMM</name>
<feature type="domain" description="GGDEF" evidence="2">
    <location>
        <begin position="630"/>
        <end position="758"/>
    </location>
</feature>
<dbReference type="InterPro" id="IPR043128">
    <property type="entry name" value="Rev_trsase/Diguanyl_cyclase"/>
</dbReference>
<evidence type="ECO:0000313" key="3">
    <source>
        <dbReference type="EMBL" id="MEL0657641.1"/>
    </source>
</evidence>
<accession>A0ABU9H763</accession>
<dbReference type="PANTHER" id="PTHR44757">
    <property type="entry name" value="DIGUANYLATE CYCLASE DGCP"/>
    <property type="match status" value="1"/>
</dbReference>
<keyword evidence="1" id="KW-0812">Transmembrane</keyword>
<evidence type="ECO:0000313" key="4">
    <source>
        <dbReference type="Proteomes" id="UP001366060"/>
    </source>
</evidence>
<dbReference type="SUPFAM" id="SSF55785">
    <property type="entry name" value="PYP-like sensor domain (PAS domain)"/>
    <property type="match status" value="1"/>
</dbReference>
<organism evidence="3 4">
    <name type="scientific">Psychromonas arctica</name>
    <dbReference type="NCBI Taxonomy" id="168275"/>
    <lineage>
        <taxon>Bacteria</taxon>
        <taxon>Pseudomonadati</taxon>
        <taxon>Pseudomonadota</taxon>
        <taxon>Gammaproteobacteria</taxon>
        <taxon>Alteromonadales</taxon>
        <taxon>Psychromonadaceae</taxon>
        <taxon>Psychromonas</taxon>
    </lineage>
</organism>
<dbReference type="InterPro" id="IPR052155">
    <property type="entry name" value="Biofilm_reg_signaling"/>
</dbReference>
<dbReference type="GO" id="GO:0052621">
    <property type="term" value="F:diguanylate cyclase activity"/>
    <property type="evidence" value="ECO:0007669"/>
    <property type="project" value="UniProtKB-EC"/>
</dbReference>
<dbReference type="InterPro" id="IPR029787">
    <property type="entry name" value="Nucleotide_cyclase"/>
</dbReference>
<keyword evidence="1" id="KW-0472">Membrane</keyword>
<dbReference type="Pfam" id="PF13426">
    <property type="entry name" value="PAS_9"/>
    <property type="match status" value="1"/>
</dbReference>
<dbReference type="Gene3D" id="3.30.450.20">
    <property type="entry name" value="PAS domain"/>
    <property type="match status" value="2"/>
</dbReference>
<dbReference type="RefSeq" id="WP_341626411.1">
    <property type="nucleotide sequence ID" value="NZ_JBAKBA010000001.1"/>
</dbReference>
<evidence type="ECO:0000259" key="2">
    <source>
        <dbReference type="PROSITE" id="PS50887"/>
    </source>
</evidence>
<dbReference type="Proteomes" id="UP001366060">
    <property type="component" value="Unassembled WGS sequence"/>
</dbReference>
<dbReference type="EC" id="2.7.7.65" evidence="3"/>
<sequence>MLKAKRFYSFDFVFFIAIVSLIVSTFFLMVDDGNQQQQRNLSERTAYRSFVSTLAQVKSNATLLFELQYTYGPILSLLDDANKAINSPENLQLIQQQLQEKLQSQFRVSSKIFSSQKVYLNNGDLLLNIGKYFYDGKEVAEKKGTELNGGLEKVLKRLKPSFGLSLENGRYLYRYFFPVFNASNEFIAIIEIAIPLANLQYISSNASNMKSQYLLAKRPLLASAQKNRFYQETEFSGSFFVNKHINLIEANLSETDLDELKNSLSPIEESKLMQLKQFSISAQVAGQDGVAVFMPINDVYGYNVGGLLSFIPTTKWYVSSTEFNTISVMLMLMLVLVLLYAMRKSAAIYKMKLSYQQCLDVLPFPIFLKDNNDQYFGANKAFYDFLNISKKQLLEGDQNSEYEPDALKVSLAEINKAGGCIEIESNNLKKDDDSIYKVSYYEVAQQGALKHGVVGYIEDVSNYKLLNDSLKSSLFDQTEFMDILPLGVRIFNLEGRTTYINKMYKSLNGFNVNDLLSADCEAIFNCLECHNNVCSLHKNRILKLNQRIETIKYNVSGEALTYEVTYQPYYSIDKKVQGIIELICDITVNKSLLDKNHTLMLTDELTGVSNYRGLVSAGDNYFRLAQRAKKAYFALYVNVVGMEKINETQGKKEGEQLLILFANILKNTFRETDIIARTGDDEFIVLMNDSEYEIVDNTKFVRLDANVKKFNSTMNKAYRLVIDTGIVEYNAGSHSNLSSLIKNAEQLVYEHRLKRSLN</sequence>
<keyword evidence="3" id="KW-0548">Nucleotidyltransferase</keyword>
<protein>
    <submittedName>
        <fullName evidence="3">Diguanylate cyclase</fullName>
        <ecNumber evidence="3">2.7.7.65</ecNumber>
    </submittedName>
</protein>
<dbReference type="CDD" id="cd01949">
    <property type="entry name" value="GGDEF"/>
    <property type="match status" value="1"/>
</dbReference>
<proteinExistence type="predicted"/>
<dbReference type="InterPro" id="IPR035965">
    <property type="entry name" value="PAS-like_dom_sf"/>
</dbReference>
<gene>
    <name evidence="3" type="ORF">V6255_00690</name>
</gene>
<dbReference type="Gene3D" id="3.30.70.270">
    <property type="match status" value="1"/>
</dbReference>
<keyword evidence="3" id="KW-0808">Transferase</keyword>